<feature type="region of interest" description="Disordered" evidence="1">
    <location>
        <begin position="368"/>
        <end position="387"/>
    </location>
</feature>
<evidence type="ECO:0000313" key="4">
    <source>
        <dbReference type="Proteomes" id="UP000001593"/>
    </source>
</evidence>
<keyword evidence="2" id="KW-1133">Transmembrane helix</keyword>
<evidence type="ECO:0000313" key="3">
    <source>
        <dbReference type="EMBL" id="EDO42138.1"/>
    </source>
</evidence>
<sequence>MPKLLYIILIIISSIGVLWVFSVGLNGIGFSHRQRQDIPIGRRSRNDQISLASQSDTKNAENYKDLEPGNTPGLHKGDPSKLRNILVKALRGEPIRVVIIGGSNSAGGGMDKDTHKMNKRYFRLFVDWWNNIVAAQTGSQMSEDLIAIGGTGSYFFAYCYDTFLANPKQIDIAIVEAAVNYNTAGMAEPLEQLTRVLYNHPSQPAIWYVNFVSRLGKDPKTKKVMNPECVNLEDFGLYDVAAQYGVTSFSMKDFVCPTVDGKPRFDESQKGYVSTDQHHVGEKTHAQIAFLMTNYVKSVLDDVTKQGANMAQSYPTKALSLFVKEETKLLVNPQCWSSISPYSETGINKPTLSVKVLTKTRFKFYANGYEGNPKQSPRKDRQSGWANTASGGRVVFQINVKPWNSATDKRRSVIALIHNVYNGGDAKIWVDNSESDAVNIVNKAQPGGSNELYTIADRVEPGIHTLSIVTKGKGMFIISGILVGPPEFSRRKVT</sequence>
<dbReference type="SUPFAM" id="SSF52266">
    <property type="entry name" value="SGNH hydrolase"/>
    <property type="match status" value="1"/>
</dbReference>
<dbReference type="eggNOG" id="ENOG502S79Q">
    <property type="taxonomic scope" value="Eukaryota"/>
</dbReference>
<dbReference type="Proteomes" id="UP000001593">
    <property type="component" value="Unassembled WGS sequence"/>
</dbReference>
<dbReference type="OrthoDB" id="5951887at2759"/>
<accession>A7S2F3</accession>
<dbReference type="PANTHER" id="PTHR34407">
    <property type="entry name" value="EXPRESSED PROTEIN"/>
    <property type="match status" value="1"/>
</dbReference>
<dbReference type="PhylomeDB" id="A7S2F3"/>
<feature type="transmembrane region" description="Helical" evidence="2">
    <location>
        <begin position="6"/>
        <end position="28"/>
    </location>
</feature>
<keyword evidence="2" id="KW-0472">Membrane</keyword>
<dbReference type="EMBL" id="DS469568">
    <property type="protein sequence ID" value="EDO42138.1"/>
    <property type="molecule type" value="Genomic_DNA"/>
</dbReference>
<feature type="compositionally biased region" description="Polar residues" evidence="1">
    <location>
        <begin position="47"/>
        <end position="57"/>
    </location>
</feature>
<dbReference type="PANTHER" id="PTHR34407:SF1">
    <property type="entry name" value="SGNH HYDROLASE-TYPE ESTERASE DOMAIN-CONTAINING PROTEIN"/>
    <property type="match status" value="1"/>
</dbReference>
<dbReference type="OMA" id="LEFAIND"/>
<evidence type="ECO:0008006" key="5">
    <source>
        <dbReference type="Google" id="ProtNLM"/>
    </source>
</evidence>
<name>A7S2F3_NEMVE</name>
<protein>
    <recommendedName>
        <fullName evidence="5">SGNH hydrolase-type esterase domain-containing protein</fullName>
    </recommendedName>
</protein>
<gene>
    <name evidence="3" type="ORF">NEMVEDRAFT_v1g242375</name>
</gene>
<evidence type="ECO:0000256" key="1">
    <source>
        <dbReference type="SAM" id="MobiDB-lite"/>
    </source>
</evidence>
<dbReference type="InParanoid" id="A7S2F3"/>
<feature type="region of interest" description="Disordered" evidence="1">
    <location>
        <begin position="39"/>
        <end position="79"/>
    </location>
</feature>
<feature type="compositionally biased region" description="Basic and acidic residues" evidence="1">
    <location>
        <begin position="58"/>
        <end position="67"/>
    </location>
</feature>
<reference evidence="3 4" key="1">
    <citation type="journal article" date="2007" name="Science">
        <title>Sea anemone genome reveals ancestral eumetazoan gene repertoire and genomic organization.</title>
        <authorList>
            <person name="Putnam N.H."/>
            <person name="Srivastava M."/>
            <person name="Hellsten U."/>
            <person name="Dirks B."/>
            <person name="Chapman J."/>
            <person name="Salamov A."/>
            <person name="Terry A."/>
            <person name="Shapiro H."/>
            <person name="Lindquist E."/>
            <person name="Kapitonov V.V."/>
            <person name="Jurka J."/>
            <person name="Genikhovich G."/>
            <person name="Grigoriev I.V."/>
            <person name="Lucas S.M."/>
            <person name="Steele R.E."/>
            <person name="Finnerty J.R."/>
            <person name="Technau U."/>
            <person name="Martindale M.Q."/>
            <person name="Rokhsar D.S."/>
        </authorList>
    </citation>
    <scope>NUCLEOTIDE SEQUENCE [LARGE SCALE GENOMIC DNA]</scope>
    <source>
        <strain evidence="4">CH2 X CH6</strain>
    </source>
</reference>
<dbReference type="HOGENOM" id="CLU_552428_0_0_1"/>
<organism evidence="3 4">
    <name type="scientific">Nematostella vectensis</name>
    <name type="common">Starlet sea anemone</name>
    <dbReference type="NCBI Taxonomy" id="45351"/>
    <lineage>
        <taxon>Eukaryota</taxon>
        <taxon>Metazoa</taxon>
        <taxon>Cnidaria</taxon>
        <taxon>Anthozoa</taxon>
        <taxon>Hexacorallia</taxon>
        <taxon>Actiniaria</taxon>
        <taxon>Edwardsiidae</taxon>
        <taxon>Nematostella</taxon>
    </lineage>
</organism>
<dbReference type="AlphaFoldDB" id="A7S2F3"/>
<dbReference type="KEGG" id="nve:5513981"/>
<keyword evidence="2" id="KW-0812">Transmembrane</keyword>
<proteinExistence type="predicted"/>
<keyword evidence="4" id="KW-1185">Reference proteome</keyword>
<evidence type="ECO:0000256" key="2">
    <source>
        <dbReference type="SAM" id="Phobius"/>
    </source>
</evidence>